<dbReference type="GO" id="GO:0006310">
    <property type="term" value="P:DNA recombination"/>
    <property type="evidence" value="ECO:0007669"/>
    <property type="project" value="UniProtKB-KW"/>
</dbReference>
<dbReference type="SUPFAM" id="SSF56349">
    <property type="entry name" value="DNA breaking-rejoining enzymes"/>
    <property type="match status" value="1"/>
</dbReference>
<evidence type="ECO:0000256" key="5">
    <source>
        <dbReference type="ARBA" id="ARBA00023163"/>
    </source>
</evidence>
<organism evidence="8 9">
    <name type="scientific">Morganella morganii</name>
    <name type="common">Proteus morganii</name>
    <dbReference type="NCBI Taxonomy" id="582"/>
    <lineage>
        <taxon>Bacteria</taxon>
        <taxon>Pseudomonadati</taxon>
        <taxon>Pseudomonadota</taxon>
        <taxon>Gammaproteobacteria</taxon>
        <taxon>Enterobacterales</taxon>
        <taxon>Morganellaceae</taxon>
        <taxon>Morganella</taxon>
    </lineage>
</organism>
<dbReference type="PROSITE" id="PS51898">
    <property type="entry name" value="TYR_RECOMBINASE"/>
    <property type="match status" value="1"/>
</dbReference>
<proteinExistence type="inferred from homology"/>
<keyword evidence="3" id="KW-0229">DNA integration</keyword>
<dbReference type="PANTHER" id="PTHR30349">
    <property type="entry name" value="PHAGE INTEGRASE-RELATED"/>
    <property type="match status" value="1"/>
</dbReference>
<dbReference type="Proteomes" id="UP001076655">
    <property type="component" value="Unassembled WGS sequence"/>
</dbReference>
<dbReference type="InterPro" id="IPR011010">
    <property type="entry name" value="DNA_brk_join_enz"/>
</dbReference>
<gene>
    <name evidence="8" type="ORF">N0392_14485</name>
</gene>
<keyword evidence="4" id="KW-0805">Transcription regulation</keyword>
<dbReference type="AlphaFoldDB" id="A0A9Q4GUE2"/>
<evidence type="ECO:0000313" key="8">
    <source>
        <dbReference type="EMBL" id="MCY0790890.1"/>
    </source>
</evidence>
<keyword evidence="5" id="KW-0804">Transcription</keyword>
<evidence type="ECO:0000256" key="6">
    <source>
        <dbReference type="ARBA" id="ARBA00023172"/>
    </source>
</evidence>
<evidence type="ECO:0000256" key="2">
    <source>
        <dbReference type="ARBA" id="ARBA00022558"/>
    </source>
</evidence>
<comment type="similarity">
    <text evidence="1">Belongs to the 'phage' integrase family.</text>
</comment>
<protein>
    <submittedName>
        <fullName evidence="8">Tyrosine-type DNA invertase</fullName>
    </submittedName>
</protein>
<name>A0A9Q4GUE2_MORMO</name>
<comment type="caution">
    <text evidence="8">The sequence shown here is derived from an EMBL/GenBank/DDBJ whole genome shotgun (WGS) entry which is preliminary data.</text>
</comment>
<keyword evidence="6" id="KW-0233">DNA recombination</keyword>
<dbReference type="PANTHER" id="PTHR30349:SF62">
    <property type="entry name" value="TYPE 1 FIMBRIAE REGULATORY PROTEIN FIMB-RELATED"/>
    <property type="match status" value="1"/>
</dbReference>
<keyword evidence="2" id="KW-1029">Fimbrium biogenesis</keyword>
<evidence type="ECO:0000256" key="1">
    <source>
        <dbReference type="ARBA" id="ARBA00008857"/>
    </source>
</evidence>
<dbReference type="InterPro" id="IPR013762">
    <property type="entry name" value="Integrase-like_cat_sf"/>
</dbReference>
<dbReference type="Gene3D" id="1.10.443.10">
    <property type="entry name" value="Intergrase catalytic core"/>
    <property type="match status" value="1"/>
</dbReference>
<sequence length="191" mass="22355">MRNYLTFPEVNLLLEATKKTYHPERNYCLIYMSFIHGFRVSEICGLRLSDIDLHAREMFVSRLKNGFSTVHPILPEEFIVLKRWLNVRPRYADKASGNFVFMTSKGKPLSQYTVYRMLRRLGKEAGLSVDVHPHMLRHACGYALADRRIDTRLIQDYLGHINISHTVRYTASNPLRFRGIWNDFCSENATK</sequence>
<reference evidence="8" key="1">
    <citation type="submission" date="2022-08" db="EMBL/GenBank/DDBJ databases">
        <authorList>
            <person name="Dale J.L."/>
        </authorList>
    </citation>
    <scope>NUCLEOTIDE SEQUENCE</scope>
    <source>
        <strain evidence="8">2022EL-00758</strain>
    </source>
</reference>
<evidence type="ECO:0000256" key="3">
    <source>
        <dbReference type="ARBA" id="ARBA00022908"/>
    </source>
</evidence>
<dbReference type="InterPro" id="IPR050090">
    <property type="entry name" value="Tyrosine_recombinase_XerCD"/>
</dbReference>
<dbReference type="NCBIfam" id="NF007370">
    <property type="entry name" value="PRK09870.1"/>
    <property type="match status" value="1"/>
</dbReference>
<dbReference type="RefSeq" id="WP_143972074.1">
    <property type="nucleotide sequence ID" value="NZ_CP061513.1"/>
</dbReference>
<accession>A0A9Q4GUE2</accession>
<feature type="domain" description="Tyr recombinase" evidence="7">
    <location>
        <begin position="1"/>
        <end position="182"/>
    </location>
</feature>
<evidence type="ECO:0000256" key="4">
    <source>
        <dbReference type="ARBA" id="ARBA00023015"/>
    </source>
</evidence>
<evidence type="ECO:0000259" key="7">
    <source>
        <dbReference type="PROSITE" id="PS51898"/>
    </source>
</evidence>
<dbReference type="GO" id="GO:0003677">
    <property type="term" value="F:DNA binding"/>
    <property type="evidence" value="ECO:0007669"/>
    <property type="project" value="InterPro"/>
</dbReference>
<dbReference type="GO" id="GO:0015074">
    <property type="term" value="P:DNA integration"/>
    <property type="evidence" value="ECO:0007669"/>
    <property type="project" value="UniProtKB-KW"/>
</dbReference>
<dbReference type="InterPro" id="IPR002104">
    <property type="entry name" value="Integrase_catalytic"/>
</dbReference>
<evidence type="ECO:0000313" key="9">
    <source>
        <dbReference type="Proteomes" id="UP001076655"/>
    </source>
</evidence>
<dbReference type="EMBL" id="JAPNMI010000008">
    <property type="protein sequence ID" value="MCY0790890.1"/>
    <property type="molecule type" value="Genomic_DNA"/>
</dbReference>
<dbReference type="Pfam" id="PF00589">
    <property type="entry name" value="Phage_integrase"/>
    <property type="match status" value="1"/>
</dbReference>